<organism evidence="1 2">
    <name type="scientific">Persea americana</name>
    <name type="common">Avocado</name>
    <dbReference type="NCBI Taxonomy" id="3435"/>
    <lineage>
        <taxon>Eukaryota</taxon>
        <taxon>Viridiplantae</taxon>
        <taxon>Streptophyta</taxon>
        <taxon>Embryophyta</taxon>
        <taxon>Tracheophyta</taxon>
        <taxon>Spermatophyta</taxon>
        <taxon>Magnoliopsida</taxon>
        <taxon>Magnoliidae</taxon>
        <taxon>Laurales</taxon>
        <taxon>Lauraceae</taxon>
        <taxon>Persea</taxon>
    </lineage>
</organism>
<keyword evidence="2" id="KW-1185">Reference proteome</keyword>
<name>A0ACC2M044_PERAE</name>
<evidence type="ECO:0000313" key="2">
    <source>
        <dbReference type="Proteomes" id="UP001234297"/>
    </source>
</evidence>
<evidence type="ECO:0000313" key="1">
    <source>
        <dbReference type="EMBL" id="KAJ8639025.1"/>
    </source>
</evidence>
<reference evidence="1 2" key="1">
    <citation type="journal article" date="2022" name="Hortic Res">
        <title>A haplotype resolved chromosomal level avocado genome allows analysis of novel avocado genes.</title>
        <authorList>
            <person name="Nath O."/>
            <person name="Fletcher S.J."/>
            <person name="Hayward A."/>
            <person name="Shaw L.M."/>
            <person name="Masouleh A.K."/>
            <person name="Furtado A."/>
            <person name="Henry R.J."/>
            <person name="Mitter N."/>
        </authorList>
    </citation>
    <scope>NUCLEOTIDE SEQUENCE [LARGE SCALE GENOMIC DNA]</scope>
    <source>
        <strain evidence="2">cv. Hass</strain>
    </source>
</reference>
<dbReference type="EMBL" id="CM056813">
    <property type="protein sequence ID" value="KAJ8639025.1"/>
    <property type="molecule type" value="Genomic_DNA"/>
</dbReference>
<sequence>MVEHDGTTRRWEDSQGLQGRLDDLLRFCFSSSSVSIGRAVIAMQLMQRWLVPVLEPLIRRVTSSSIPMRRKDCSAMLSNRDELFTVSADLRNKAQVVIEDAIATLKGNEEE</sequence>
<gene>
    <name evidence="1" type="ORF">MRB53_015719</name>
</gene>
<proteinExistence type="predicted"/>
<protein>
    <submittedName>
        <fullName evidence="1">Uncharacterized protein</fullName>
    </submittedName>
</protein>
<comment type="caution">
    <text evidence="1">The sequence shown here is derived from an EMBL/GenBank/DDBJ whole genome shotgun (WGS) entry which is preliminary data.</text>
</comment>
<dbReference type="Proteomes" id="UP001234297">
    <property type="component" value="Chromosome 5"/>
</dbReference>
<accession>A0ACC2M044</accession>